<protein>
    <recommendedName>
        <fullName evidence="1">NERD domain-containing protein</fullName>
    </recommendedName>
</protein>
<organism evidence="2 3">
    <name type="scientific">Neobacillus piezotolerans</name>
    <dbReference type="NCBI Taxonomy" id="2259171"/>
    <lineage>
        <taxon>Bacteria</taxon>
        <taxon>Bacillati</taxon>
        <taxon>Bacillota</taxon>
        <taxon>Bacilli</taxon>
        <taxon>Bacillales</taxon>
        <taxon>Bacillaceae</taxon>
        <taxon>Neobacillus</taxon>
    </lineage>
</organism>
<name>A0A3D8GQQ5_9BACI</name>
<feature type="domain" description="NERD" evidence="1">
    <location>
        <begin position="52"/>
        <end position="168"/>
    </location>
</feature>
<proteinExistence type="predicted"/>
<dbReference type="Pfam" id="PF08378">
    <property type="entry name" value="NERD"/>
    <property type="match status" value="1"/>
</dbReference>
<evidence type="ECO:0000313" key="3">
    <source>
        <dbReference type="Proteomes" id="UP000257144"/>
    </source>
</evidence>
<dbReference type="PROSITE" id="PS50965">
    <property type="entry name" value="NERD"/>
    <property type="match status" value="1"/>
</dbReference>
<reference evidence="2 3" key="1">
    <citation type="submission" date="2018-07" db="EMBL/GenBank/DDBJ databases">
        <title>Bacillus sp. YLB-04 draft genome sequence.</title>
        <authorList>
            <person name="Yu L."/>
            <person name="Tang X."/>
        </authorList>
    </citation>
    <scope>NUCLEOTIDE SEQUENCE [LARGE SCALE GENOMIC DNA]</scope>
    <source>
        <strain evidence="2 3">YLB-04</strain>
    </source>
</reference>
<dbReference type="OrthoDB" id="569879at2"/>
<evidence type="ECO:0000313" key="2">
    <source>
        <dbReference type="EMBL" id="RDU36509.1"/>
    </source>
</evidence>
<dbReference type="EMBL" id="QNQT01000005">
    <property type="protein sequence ID" value="RDU36509.1"/>
    <property type="molecule type" value="Genomic_DNA"/>
</dbReference>
<evidence type="ECO:0000259" key="1">
    <source>
        <dbReference type="PROSITE" id="PS50965"/>
    </source>
</evidence>
<comment type="caution">
    <text evidence="2">The sequence shown here is derived from an EMBL/GenBank/DDBJ whole genome shotgun (WGS) entry which is preliminary data.</text>
</comment>
<accession>A0A3D8GQQ5</accession>
<gene>
    <name evidence="2" type="ORF">DRW41_13345</name>
</gene>
<keyword evidence="3" id="KW-1185">Reference proteome</keyword>
<dbReference type="Proteomes" id="UP000257144">
    <property type="component" value="Unassembled WGS sequence"/>
</dbReference>
<sequence>MVEKKKKGVIFLLIKARGIPIWIQCLEALLRLLPQNHRVIPDINRNLKYRRKGYNGEKSSDYYANLLDKTEFLILHDLSLFHNKLHFQIDTLILTTRFLLIIEIKCLEGELYFNHETGQLTVSHHQTVTGADNPLIQALNHCTQLKGWFRDRKMIEVPMEHLAIISNTQSVIRCSNYETARHVGTDKSLPLKVMELSKRYKKELLTEKEVKRIAKALKKVHSPQPINILGFYKLKPEELLNYIACPNCGYRPMVRFRGYWHCKICYVNSKDAHVGVISDHLLVKGNRITNLECRLILGIDSLKLANKMLTSMDLNREGKTKGRRYTLKLT</sequence>
<dbReference type="AlphaFoldDB" id="A0A3D8GQQ5"/>
<dbReference type="InterPro" id="IPR011528">
    <property type="entry name" value="NERD"/>
</dbReference>